<accession>A0A9J6GAJ3</accession>
<dbReference type="Proteomes" id="UP000821853">
    <property type="component" value="Chromosome 3"/>
</dbReference>
<dbReference type="InterPro" id="IPR027417">
    <property type="entry name" value="P-loop_NTPase"/>
</dbReference>
<dbReference type="EMBL" id="JABSTR010000005">
    <property type="protein sequence ID" value="KAH9371372.1"/>
    <property type="molecule type" value="Genomic_DNA"/>
</dbReference>
<evidence type="ECO:0000313" key="1">
    <source>
        <dbReference type="EMBL" id="KAH9371372.1"/>
    </source>
</evidence>
<evidence type="ECO:0000313" key="2">
    <source>
        <dbReference type="Proteomes" id="UP000821853"/>
    </source>
</evidence>
<dbReference type="VEuPathDB" id="VectorBase:HLOH_061770"/>
<dbReference type="Pfam" id="PF13469">
    <property type="entry name" value="Sulfotransfer_3"/>
    <property type="match status" value="1"/>
</dbReference>
<dbReference type="GO" id="GO:0006790">
    <property type="term" value="P:sulfur compound metabolic process"/>
    <property type="evidence" value="ECO:0007669"/>
    <property type="project" value="TreeGrafter"/>
</dbReference>
<dbReference type="OrthoDB" id="6138663at2759"/>
<dbReference type="Gene3D" id="3.40.50.300">
    <property type="entry name" value="P-loop containing nucleotide triphosphate hydrolases"/>
    <property type="match status" value="1"/>
</dbReference>
<dbReference type="AlphaFoldDB" id="A0A9J6GAJ3"/>
<dbReference type="PANTHER" id="PTHR10704:SF44">
    <property type="entry name" value="LD35051P-RELATED"/>
    <property type="match status" value="1"/>
</dbReference>
<evidence type="ECO:0008006" key="3">
    <source>
        <dbReference type="Google" id="ProtNLM"/>
    </source>
</evidence>
<sequence length="162" mass="19252">MTWIQRQPDIVKRVQVIHLVRDPRAIYASRRHLRWCKLDKTCGSIRTLCSQMRSDLDSFEELAGKIGKARTDRLRFEDLVADHINETVRLYAKLGLEYGQSVETYLEFHTKADSKDMKNPYSTKRNPRIVLHSWKKKLSRRRIISIQKTCNDVMRRLGYQFL</sequence>
<protein>
    <recommendedName>
        <fullName evidence="3">Sulfotransferase domain-containing protein</fullName>
    </recommendedName>
</protein>
<dbReference type="GO" id="GO:0001517">
    <property type="term" value="F:N-acetylglucosamine 6-O-sulfotransferase activity"/>
    <property type="evidence" value="ECO:0007669"/>
    <property type="project" value="TreeGrafter"/>
</dbReference>
<reference evidence="1 2" key="1">
    <citation type="journal article" date="2020" name="Cell">
        <title>Large-Scale Comparative Analyses of Tick Genomes Elucidate Their Genetic Diversity and Vector Capacities.</title>
        <authorList>
            <consortium name="Tick Genome and Microbiome Consortium (TIGMIC)"/>
            <person name="Jia N."/>
            <person name="Wang J."/>
            <person name="Shi W."/>
            <person name="Du L."/>
            <person name="Sun Y."/>
            <person name="Zhan W."/>
            <person name="Jiang J.F."/>
            <person name="Wang Q."/>
            <person name="Zhang B."/>
            <person name="Ji P."/>
            <person name="Bell-Sakyi L."/>
            <person name="Cui X.M."/>
            <person name="Yuan T.T."/>
            <person name="Jiang B.G."/>
            <person name="Yang W.F."/>
            <person name="Lam T.T."/>
            <person name="Chang Q.C."/>
            <person name="Ding S.J."/>
            <person name="Wang X.J."/>
            <person name="Zhu J.G."/>
            <person name="Ruan X.D."/>
            <person name="Zhao L."/>
            <person name="Wei J.T."/>
            <person name="Ye R.Z."/>
            <person name="Que T.C."/>
            <person name="Du C.H."/>
            <person name="Zhou Y.H."/>
            <person name="Cheng J.X."/>
            <person name="Dai P.F."/>
            <person name="Guo W.B."/>
            <person name="Han X.H."/>
            <person name="Huang E.J."/>
            <person name="Li L.F."/>
            <person name="Wei W."/>
            <person name="Gao Y.C."/>
            <person name="Liu J.Z."/>
            <person name="Shao H.Z."/>
            <person name="Wang X."/>
            <person name="Wang C.C."/>
            <person name="Yang T.C."/>
            <person name="Huo Q.B."/>
            <person name="Li W."/>
            <person name="Chen H.Y."/>
            <person name="Chen S.E."/>
            <person name="Zhou L.G."/>
            <person name="Ni X.B."/>
            <person name="Tian J.H."/>
            <person name="Sheng Y."/>
            <person name="Liu T."/>
            <person name="Pan Y.S."/>
            <person name="Xia L.Y."/>
            <person name="Li J."/>
            <person name="Zhao F."/>
            <person name="Cao W.C."/>
        </authorList>
    </citation>
    <scope>NUCLEOTIDE SEQUENCE [LARGE SCALE GENOMIC DNA]</scope>
    <source>
        <strain evidence="1">HaeL-2018</strain>
    </source>
</reference>
<name>A0A9J6GAJ3_HAELO</name>
<gene>
    <name evidence="1" type="ORF">HPB48_010372</name>
</gene>
<dbReference type="OMA" id="ADHINET"/>
<keyword evidence="2" id="KW-1185">Reference proteome</keyword>
<dbReference type="InterPro" id="IPR051135">
    <property type="entry name" value="Gal/GlcNAc/GalNAc_ST"/>
</dbReference>
<proteinExistence type="predicted"/>
<dbReference type="PANTHER" id="PTHR10704">
    <property type="entry name" value="CARBOHYDRATE SULFOTRANSFERASE"/>
    <property type="match status" value="1"/>
</dbReference>
<comment type="caution">
    <text evidence="1">The sequence shown here is derived from an EMBL/GenBank/DDBJ whole genome shotgun (WGS) entry which is preliminary data.</text>
</comment>
<organism evidence="1 2">
    <name type="scientific">Haemaphysalis longicornis</name>
    <name type="common">Bush tick</name>
    <dbReference type="NCBI Taxonomy" id="44386"/>
    <lineage>
        <taxon>Eukaryota</taxon>
        <taxon>Metazoa</taxon>
        <taxon>Ecdysozoa</taxon>
        <taxon>Arthropoda</taxon>
        <taxon>Chelicerata</taxon>
        <taxon>Arachnida</taxon>
        <taxon>Acari</taxon>
        <taxon>Parasitiformes</taxon>
        <taxon>Ixodida</taxon>
        <taxon>Ixodoidea</taxon>
        <taxon>Ixodidae</taxon>
        <taxon>Haemaphysalinae</taxon>
        <taxon>Haemaphysalis</taxon>
    </lineage>
</organism>
<dbReference type="SUPFAM" id="SSF52540">
    <property type="entry name" value="P-loop containing nucleoside triphosphate hydrolases"/>
    <property type="match status" value="1"/>
</dbReference>
<dbReference type="GO" id="GO:0006044">
    <property type="term" value="P:N-acetylglucosamine metabolic process"/>
    <property type="evidence" value="ECO:0007669"/>
    <property type="project" value="TreeGrafter"/>
</dbReference>